<evidence type="ECO:0000313" key="1">
    <source>
        <dbReference type="EMBL" id="KIM00330.1"/>
    </source>
</evidence>
<dbReference type="EMBL" id="JXSL01000019">
    <property type="protein sequence ID" value="KIM00330.1"/>
    <property type="molecule type" value="Genomic_DNA"/>
</dbReference>
<name>A0A0C2YKK9_PARME</name>
<accession>A0A0C2YKK9</accession>
<keyword evidence="2" id="KW-1185">Reference proteome</keyword>
<evidence type="ECO:0008006" key="3">
    <source>
        <dbReference type="Google" id="ProtNLM"/>
    </source>
</evidence>
<dbReference type="Proteomes" id="UP000031971">
    <property type="component" value="Unassembled WGS sequence"/>
</dbReference>
<dbReference type="AlphaFoldDB" id="A0A0C2YKK9"/>
<sequence>MGAGAAFVVIRHLWRMWRPSDGASCGGGCSCGAKRNGGRADCG</sequence>
<dbReference type="STRING" id="272627.CCC_01485"/>
<protein>
    <recommendedName>
        <fullName evidence="3">FeoB-associated Cys-rich membrane protein</fullName>
    </recommendedName>
</protein>
<comment type="caution">
    <text evidence="1">The sequence shown here is derived from an EMBL/GenBank/DDBJ whole genome shotgun (WGS) entry which is preliminary data.</text>
</comment>
<organism evidence="1 2">
    <name type="scientific">Paramagnetospirillum magnetotacticum MS-1</name>
    <dbReference type="NCBI Taxonomy" id="272627"/>
    <lineage>
        <taxon>Bacteria</taxon>
        <taxon>Pseudomonadati</taxon>
        <taxon>Pseudomonadota</taxon>
        <taxon>Alphaproteobacteria</taxon>
        <taxon>Rhodospirillales</taxon>
        <taxon>Magnetospirillaceae</taxon>
        <taxon>Paramagnetospirillum</taxon>
    </lineage>
</organism>
<reference evidence="1 2" key="1">
    <citation type="submission" date="2015-01" db="EMBL/GenBank/DDBJ databases">
        <title>Genome Sequence of Magnetospirillum magnetotacticum Strain MS-1.</title>
        <authorList>
            <person name="Marinov G.K."/>
            <person name="Smalley M.D."/>
            <person name="DeSalvo G."/>
        </authorList>
    </citation>
    <scope>NUCLEOTIDE SEQUENCE [LARGE SCALE GENOMIC DNA]</scope>
    <source>
        <strain evidence="1 2">MS-1</strain>
    </source>
</reference>
<evidence type="ECO:0000313" key="2">
    <source>
        <dbReference type="Proteomes" id="UP000031971"/>
    </source>
</evidence>
<gene>
    <name evidence="1" type="ORF">CCC_01485</name>
</gene>
<proteinExistence type="predicted"/>